<dbReference type="SUPFAM" id="SSF47781">
    <property type="entry name" value="RuvA domain 2-like"/>
    <property type="match status" value="1"/>
</dbReference>
<dbReference type="RefSeq" id="WP_034570643.1">
    <property type="nucleotide sequence ID" value="NZ_JRMP02000001.1"/>
</dbReference>
<dbReference type="InterPro" id="IPR051675">
    <property type="entry name" value="Endo/Exo/Phosphatase_dom_1"/>
</dbReference>
<dbReference type="GO" id="GO:0015628">
    <property type="term" value="P:protein secretion by the type II secretion system"/>
    <property type="evidence" value="ECO:0007669"/>
    <property type="project" value="TreeGrafter"/>
</dbReference>
<dbReference type="InterPro" id="IPR004509">
    <property type="entry name" value="Competence_ComEA_HhH"/>
</dbReference>
<dbReference type="Proteomes" id="UP000477070">
    <property type="component" value="Unassembled WGS sequence"/>
</dbReference>
<dbReference type="InterPro" id="IPR003583">
    <property type="entry name" value="Hlx-hairpin-Hlx_DNA-bd_motif"/>
</dbReference>
<dbReference type="SMART" id="SM00278">
    <property type="entry name" value="HhH1"/>
    <property type="match status" value="2"/>
</dbReference>
<protein>
    <submittedName>
        <fullName evidence="3">DNA-binding protein</fullName>
    </submittedName>
</protein>
<dbReference type="EMBL" id="QBIU01000001">
    <property type="protein sequence ID" value="MWV68612.1"/>
    <property type="molecule type" value="Genomic_DNA"/>
</dbReference>
<dbReference type="Gene3D" id="1.10.150.320">
    <property type="entry name" value="Photosystem II 12 kDa extrinsic protein"/>
    <property type="match status" value="1"/>
</dbReference>
<dbReference type="InterPro" id="IPR010994">
    <property type="entry name" value="RuvA_2-like"/>
</dbReference>
<dbReference type="Pfam" id="PF12836">
    <property type="entry name" value="HHH_3"/>
    <property type="match status" value="1"/>
</dbReference>
<keyword evidence="3" id="KW-0238">DNA-binding</keyword>
<dbReference type="STRING" id="1548018.LS64_03450"/>
<dbReference type="PANTHER" id="PTHR21180">
    <property type="entry name" value="ENDONUCLEASE/EXONUCLEASE/PHOSPHATASE FAMILY DOMAIN-CONTAINING PROTEIN 1"/>
    <property type="match status" value="1"/>
</dbReference>
<dbReference type="NCBIfam" id="TIGR00426">
    <property type="entry name" value="competence protein ComEA helix-hairpin-helix repeat region"/>
    <property type="match status" value="1"/>
</dbReference>
<keyword evidence="4" id="KW-1185">Reference proteome</keyword>
<dbReference type="GO" id="GO:0015627">
    <property type="term" value="C:type II protein secretion system complex"/>
    <property type="evidence" value="ECO:0007669"/>
    <property type="project" value="TreeGrafter"/>
</dbReference>
<dbReference type="PANTHER" id="PTHR21180:SF32">
    <property type="entry name" value="ENDONUCLEASE_EXONUCLEASE_PHOSPHATASE FAMILY DOMAIN-CONTAINING PROTEIN 1"/>
    <property type="match status" value="1"/>
</dbReference>
<evidence type="ECO:0000313" key="4">
    <source>
        <dbReference type="Proteomes" id="UP000029714"/>
    </source>
</evidence>
<comment type="caution">
    <text evidence="3">The sequence shown here is derived from an EMBL/GenBank/DDBJ whole genome shotgun (WGS) entry which is preliminary data.</text>
</comment>
<dbReference type="GO" id="GO:0003677">
    <property type="term" value="F:DNA binding"/>
    <property type="evidence" value="ECO:0007669"/>
    <property type="project" value="UniProtKB-KW"/>
</dbReference>
<evidence type="ECO:0000313" key="2">
    <source>
        <dbReference type="EMBL" id="MWV68612.1"/>
    </source>
</evidence>
<dbReference type="EMBL" id="JRMP02000001">
    <property type="protein sequence ID" value="TLD95859.1"/>
    <property type="molecule type" value="Genomic_DNA"/>
</dbReference>
<reference evidence="3" key="3">
    <citation type="submission" date="2018-04" db="EMBL/GenBank/DDBJ databases">
        <authorList>
            <person name="Sheh A."/>
            <person name="Shen Z."/>
            <person name="Mannion A.J."/>
            <person name="Fox J.G."/>
        </authorList>
    </citation>
    <scope>NUCLEOTIDE SEQUENCE</scope>
    <source>
        <strain evidence="3">MIT 97-6194</strain>
    </source>
</reference>
<feature type="domain" description="Helix-hairpin-helix DNA-binding motif class 1" evidence="1">
    <location>
        <begin position="34"/>
        <end position="53"/>
    </location>
</feature>
<evidence type="ECO:0000259" key="1">
    <source>
        <dbReference type="SMART" id="SM00278"/>
    </source>
</evidence>
<name>A0A347VR18_9HELI</name>
<dbReference type="OrthoDB" id="5373215at2"/>
<dbReference type="GO" id="GO:0006281">
    <property type="term" value="P:DNA repair"/>
    <property type="evidence" value="ECO:0007669"/>
    <property type="project" value="InterPro"/>
</dbReference>
<feature type="domain" description="Helix-hairpin-helix DNA-binding motif class 1" evidence="1">
    <location>
        <begin position="63"/>
        <end position="82"/>
    </location>
</feature>
<accession>A0A347VR18</accession>
<reference evidence="3 4" key="1">
    <citation type="journal article" date="2014" name="Genome Announc.">
        <title>Draft genome sequences of eight enterohepatic helicobacter species isolated from both laboratory and wild rodents.</title>
        <authorList>
            <person name="Sheh A."/>
            <person name="Shen Z."/>
            <person name="Fox J.G."/>
        </authorList>
    </citation>
    <scope>NUCLEOTIDE SEQUENCE [LARGE SCALE GENOMIC DNA]</scope>
    <source>
        <strain evidence="3 4">MIT 97-6194</strain>
    </source>
</reference>
<evidence type="ECO:0000313" key="5">
    <source>
        <dbReference type="Proteomes" id="UP000477070"/>
    </source>
</evidence>
<organism evidence="3 4">
    <name type="scientific">Helicobacter saguini</name>
    <dbReference type="NCBI Taxonomy" id="1548018"/>
    <lineage>
        <taxon>Bacteria</taxon>
        <taxon>Pseudomonadati</taxon>
        <taxon>Campylobacterota</taxon>
        <taxon>Epsilonproteobacteria</taxon>
        <taxon>Campylobacterales</taxon>
        <taxon>Helicobacteraceae</taxon>
        <taxon>Helicobacter</taxon>
    </lineage>
</organism>
<proteinExistence type="predicted"/>
<dbReference type="AlphaFoldDB" id="A0A347VR18"/>
<sequence>MLSSGLKKMFVLILILWFGGFMFAKVNINIASEKELTTLNGIGPSKAKAIIEYRNKTRFKNKEDIMNVKGIGQGLYDKIKDEIIVTTPPNPPRK</sequence>
<dbReference type="Proteomes" id="UP000029714">
    <property type="component" value="Unassembled WGS sequence"/>
</dbReference>
<evidence type="ECO:0000313" key="3">
    <source>
        <dbReference type="EMBL" id="TLD95859.1"/>
    </source>
</evidence>
<reference evidence="3 4" key="2">
    <citation type="journal article" date="2016" name="Infect. Immun.">
        <title>Helicobacter saguini, a Novel Helicobacter Isolated from Cotton-Top Tamarins with Ulcerative Colitis, Has Proinflammatory Properties and Induces Typhlocolitis and Dysplasia in Gnotobiotic IL-10-/- Mice.</title>
        <authorList>
            <person name="Shen Z."/>
            <person name="Mannion A."/>
            <person name="Whary M.T."/>
            <person name="Muthupalani S."/>
            <person name="Sheh A."/>
            <person name="Feng Y."/>
            <person name="Gong G."/>
            <person name="Vandamme P."/>
            <person name="Holcombe H.R."/>
            <person name="Paster B.J."/>
            <person name="Fox J.G."/>
        </authorList>
    </citation>
    <scope>NUCLEOTIDE SEQUENCE [LARGE SCALE GENOMIC DNA]</scope>
    <source>
        <strain evidence="3 4">MIT 97-6194</strain>
    </source>
</reference>
<reference evidence="2 5" key="4">
    <citation type="submission" date="2019-12" db="EMBL/GenBank/DDBJ databases">
        <title>Multi-Generational Helicobacter saguini Isolates.</title>
        <authorList>
            <person name="Mannion A."/>
            <person name="Shen Z."/>
            <person name="Fox J.G."/>
        </authorList>
    </citation>
    <scope>NUCLEOTIDE SEQUENCE [LARGE SCALE GENOMIC DNA]</scope>
    <source>
        <strain evidence="2">16-048</strain>
        <strain evidence="5">16-048 (F4)</strain>
    </source>
</reference>
<gene>
    <name evidence="2" type="ORF">DCO61_00835</name>
    <name evidence="3" type="ORF">LS64_000365</name>
</gene>